<evidence type="ECO:0000256" key="2">
    <source>
        <dbReference type="ARBA" id="ARBA00010752"/>
    </source>
</evidence>
<evidence type="ECO:0000256" key="3">
    <source>
        <dbReference type="ARBA" id="ARBA00022490"/>
    </source>
</evidence>
<dbReference type="NCBIfam" id="TIGR00663">
    <property type="entry name" value="dnan"/>
    <property type="match status" value="1"/>
</dbReference>
<dbReference type="GO" id="GO:0005737">
    <property type="term" value="C:cytoplasm"/>
    <property type="evidence" value="ECO:0007669"/>
    <property type="project" value="UniProtKB-SubCell"/>
</dbReference>
<name>A0A0G1JPY8_9BACT</name>
<dbReference type="GO" id="GO:0006271">
    <property type="term" value="P:DNA strand elongation involved in DNA replication"/>
    <property type="evidence" value="ECO:0007669"/>
    <property type="project" value="TreeGrafter"/>
</dbReference>
<proteinExistence type="inferred from homology"/>
<dbReference type="InterPro" id="IPR022635">
    <property type="entry name" value="DNA_polIII_beta_C"/>
</dbReference>
<protein>
    <recommendedName>
        <fullName evidence="9">Beta sliding clamp</fullName>
    </recommendedName>
</protein>
<dbReference type="PIRSF" id="PIRSF000804">
    <property type="entry name" value="DNA_pol_III_b"/>
    <property type="match status" value="1"/>
</dbReference>
<dbReference type="SUPFAM" id="SSF55979">
    <property type="entry name" value="DNA clamp"/>
    <property type="match status" value="3"/>
</dbReference>
<keyword evidence="6 9" id="KW-0235">DNA replication</keyword>
<dbReference type="GO" id="GO:0009360">
    <property type="term" value="C:DNA polymerase III complex"/>
    <property type="evidence" value="ECO:0007669"/>
    <property type="project" value="InterPro"/>
</dbReference>
<dbReference type="Proteomes" id="UP000033861">
    <property type="component" value="Unassembled WGS sequence"/>
</dbReference>
<dbReference type="PANTHER" id="PTHR30478">
    <property type="entry name" value="DNA POLYMERASE III SUBUNIT BETA"/>
    <property type="match status" value="1"/>
</dbReference>
<keyword evidence="7 9" id="KW-0239">DNA-directed DNA polymerase</keyword>
<evidence type="ECO:0000259" key="12">
    <source>
        <dbReference type="Pfam" id="PF02768"/>
    </source>
</evidence>
<evidence type="ECO:0000256" key="8">
    <source>
        <dbReference type="ARBA" id="ARBA00023125"/>
    </source>
</evidence>
<dbReference type="Gene3D" id="3.10.150.10">
    <property type="entry name" value="DNA Polymerase III, subunit A, domain 2"/>
    <property type="match status" value="1"/>
</dbReference>
<evidence type="ECO:0000256" key="5">
    <source>
        <dbReference type="ARBA" id="ARBA00022695"/>
    </source>
</evidence>
<feature type="domain" description="DNA polymerase III beta sliding clamp central" evidence="11">
    <location>
        <begin position="129"/>
        <end position="244"/>
    </location>
</feature>
<accession>A0A0G1JPY8</accession>
<dbReference type="Gene3D" id="3.70.10.10">
    <property type="match status" value="1"/>
</dbReference>
<keyword evidence="5 9" id="KW-0548">Nucleotidyltransferase</keyword>
<dbReference type="InterPro" id="IPR022634">
    <property type="entry name" value="DNA_polIII_beta_N"/>
</dbReference>
<evidence type="ECO:0000256" key="9">
    <source>
        <dbReference type="PIRNR" id="PIRNR000804"/>
    </source>
</evidence>
<dbReference type="GO" id="GO:0008408">
    <property type="term" value="F:3'-5' exonuclease activity"/>
    <property type="evidence" value="ECO:0007669"/>
    <property type="project" value="InterPro"/>
</dbReference>
<dbReference type="InterPro" id="IPR046938">
    <property type="entry name" value="DNA_clamp_sf"/>
</dbReference>
<dbReference type="Pfam" id="PF02767">
    <property type="entry name" value="DNA_pol3_beta_2"/>
    <property type="match status" value="1"/>
</dbReference>
<feature type="domain" description="DNA polymerase III beta sliding clamp N-terminal" evidence="10">
    <location>
        <begin position="1"/>
        <end position="118"/>
    </location>
</feature>
<comment type="subunit">
    <text evidence="9">Forms a ring-shaped head-to-tail homodimer around DNA.</text>
</comment>
<keyword evidence="3 9" id="KW-0963">Cytoplasm</keyword>
<dbReference type="SMART" id="SM00480">
    <property type="entry name" value="POL3Bc"/>
    <property type="match status" value="1"/>
</dbReference>
<reference evidence="13 14" key="1">
    <citation type="journal article" date="2015" name="Nature">
        <title>rRNA introns, odd ribosomes, and small enigmatic genomes across a large radiation of phyla.</title>
        <authorList>
            <person name="Brown C.T."/>
            <person name="Hug L.A."/>
            <person name="Thomas B.C."/>
            <person name="Sharon I."/>
            <person name="Castelle C.J."/>
            <person name="Singh A."/>
            <person name="Wilkins M.J."/>
            <person name="Williams K.H."/>
            <person name="Banfield J.F."/>
        </authorList>
    </citation>
    <scope>NUCLEOTIDE SEQUENCE [LARGE SCALE GENOMIC DNA]</scope>
</reference>
<evidence type="ECO:0000256" key="6">
    <source>
        <dbReference type="ARBA" id="ARBA00022705"/>
    </source>
</evidence>
<evidence type="ECO:0000256" key="1">
    <source>
        <dbReference type="ARBA" id="ARBA00004496"/>
    </source>
</evidence>
<dbReference type="Pfam" id="PF00712">
    <property type="entry name" value="DNA_pol3_beta"/>
    <property type="match status" value="1"/>
</dbReference>
<comment type="caution">
    <text evidence="13">The sequence shown here is derived from an EMBL/GenBank/DDBJ whole genome shotgun (WGS) entry which is preliminary data.</text>
</comment>
<dbReference type="EMBL" id="LCHZ01000024">
    <property type="protein sequence ID" value="KKT46027.1"/>
    <property type="molecule type" value="Genomic_DNA"/>
</dbReference>
<evidence type="ECO:0000313" key="13">
    <source>
        <dbReference type="EMBL" id="KKT46027.1"/>
    </source>
</evidence>
<dbReference type="AlphaFoldDB" id="A0A0G1JPY8"/>
<dbReference type="CDD" id="cd00140">
    <property type="entry name" value="beta_clamp"/>
    <property type="match status" value="1"/>
</dbReference>
<dbReference type="PANTHER" id="PTHR30478:SF0">
    <property type="entry name" value="BETA SLIDING CLAMP"/>
    <property type="match status" value="1"/>
</dbReference>
<dbReference type="Pfam" id="PF02768">
    <property type="entry name" value="DNA_pol3_beta_3"/>
    <property type="match status" value="1"/>
</dbReference>
<comment type="subcellular location">
    <subcellularLocation>
        <location evidence="1 9">Cytoplasm</location>
    </subcellularLocation>
</comment>
<evidence type="ECO:0000256" key="4">
    <source>
        <dbReference type="ARBA" id="ARBA00022679"/>
    </source>
</evidence>
<keyword evidence="8" id="KW-0238">DNA-binding</keyword>
<evidence type="ECO:0000256" key="7">
    <source>
        <dbReference type="ARBA" id="ARBA00022932"/>
    </source>
</evidence>
<keyword evidence="4 9" id="KW-0808">Transferase</keyword>
<gene>
    <name evidence="13" type="ORF">UW35_C0024G0002</name>
</gene>
<evidence type="ECO:0000259" key="10">
    <source>
        <dbReference type="Pfam" id="PF00712"/>
    </source>
</evidence>
<sequence length="369" mass="41038">MKVTALSENLKKTLGIVSRGISSRPQLPVLSGVLLKASSEGLDMVTTDLEISFWAKTGAKVVEEGEVVVPARLFSDLVASLPPGPVELETEKNKLILKTKQTRAEIMGQGAEDYPVIPRMKTSQLKIGSGEFREKVDKVSVSAAKDDTRPVLTGMLWEFKPEEVILAATDGYRLSVDKMKTSKVEEKLLGRVILPARSLMEVSRVAGEMGVESLAVEFDKENQQVIFALDGVEIASRLISGEFPPYQQIMPNTYNTRLSFDRDEFADAVKRAKLFARENANIVRLSVEEGKVRVIAESSQVGANESEIEAEVEGEKVTVAFNAQYLLEYLNIFDEQNVVWETEGELKPSVFRAKDENWQQVIMPVRIQQ</sequence>
<evidence type="ECO:0000313" key="14">
    <source>
        <dbReference type="Proteomes" id="UP000033861"/>
    </source>
</evidence>
<comment type="similarity">
    <text evidence="2 9">Belongs to the beta sliding clamp family.</text>
</comment>
<dbReference type="InterPro" id="IPR001001">
    <property type="entry name" value="DNA_polIII_beta"/>
</dbReference>
<dbReference type="STRING" id="1618404.UW35_C0024G0002"/>
<dbReference type="GO" id="GO:0003887">
    <property type="term" value="F:DNA-directed DNA polymerase activity"/>
    <property type="evidence" value="ECO:0007669"/>
    <property type="project" value="UniProtKB-UniRule"/>
</dbReference>
<feature type="domain" description="DNA polymerase III beta sliding clamp C-terminal" evidence="12">
    <location>
        <begin position="248"/>
        <end position="366"/>
    </location>
</feature>
<evidence type="ECO:0000259" key="11">
    <source>
        <dbReference type="Pfam" id="PF02767"/>
    </source>
</evidence>
<dbReference type="GO" id="GO:0003677">
    <property type="term" value="F:DNA binding"/>
    <property type="evidence" value="ECO:0007669"/>
    <property type="project" value="UniProtKB-UniRule"/>
</dbReference>
<organism evidence="13 14">
    <name type="scientific">Candidatus Collierbacteria bacterium GW2011_GWF2_44_15</name>
    <dbReference type="NCBI Taxonomy" id="1618404"/>
    <lineage>
        <taxon>Bacteria</taxon>
        <taxon>Candidatus Collieribacteriota</taxon>
    </lineage>
</organism>
<comment type="function">
    <text evidence="9">Confers DNA tethering and processivity to DNA polymerases and other proteins. Acts as a clamp, forming a ring around DNA (a reaction catalyzed by the clamp-loading complex) which diffuses in an ATP-independent manner freely and bidirectionally along dsDNA. Initially characterized for its ability to contact the catalytic subunit of DNA polymerase III (Pol III), a complex, multichain enzyme responsible for most of the replicative synthesis in bacteria; Pol III exhibits 3'-5' exonuclease proofreading activity. The beta chain is required for initiation of replication as well as for processivity of DNA replication.</text>
</comment>
<dbReference type="InterPro" id="IPR022637">
    <property type="entry name" value="DNA_polIII_beta_cen"/>
</dbReference>